<dbReference type="EMBL" id="MG905214">
    <property type="protein sequence ID" value="AXN94193.1"/>
    <property type="molecule type" value="Genomic_DNA"/>
</dbReference>
<keyword evidence="15" id="KW-1035">Host cytoplasm</keyword>
<dbReference type="KEGG" id="vg:26828035"/>
<dbReference type="InterPro" id="IPR013607">
    <property type="entry name" value="Phospholipase_A2-like"/>
</dbReference>
<evidence type="ECO:0000256" key="3">
    <source>
        <dbReference type="ARBA" id="ARBA00004192"/>
    </source>
</evidence>
<dbReference type="EMBL" id="MG905222">
    <property type="protein sequence ID" value="AXN94217.1"/>
    <property type="molecule type" value="Genomic_DNA"/>
</dbReference>
<dbReference type="EC" id="3.1.1.4" evidence="6"/>
<protein>
    <recommendedName>
        <fullName evidence="7">Minor capsid protein VP1</fullName>
        <ecNumber evidence="6">3.1.1.4</ecNumber>
    </recommendedName>
</protein>
<evidence type="ECO:0000256" key="4">
    <source>
        <dbReference type="ARBA" id="ARBA00004328"/>
    </source>
</evidence>
<dbReference type="GO" id="GO:0042025">
    <property type="term" value="C:host cell nucleus"/>
    <property type="evidence" value="ECO:0007669"/>
    <property type="project" value="UniProtKB-SubCell"/>
</dbReference>
<name>A0A0Y0B7Q6_9VIRU</name>
<evidence type="ECO:0000256" key="13">
    <source>
        <dbReference type="ARBA" id="ARBA00022963"/>
    </source>
</evidence>
<comment type="function">
    <text evidence="16">Capsid proteins self-assembles to form an icosahedral capsid with a T=1 symmetry, about 26 nm in diameter, and consisting of 60 copies of three size variants of the capsid proteins, VP1, and VP3, which differ by the presence of an N-terminal extension in the minor protein VP1. The capsid has a channel at the 5-fold axis and there are densities extending the 5-fold axis into the interior of the capsid. The capsid encapsulates the genomic ssDNA. Binding to the host receptors also induces capsid rearrangements leading to surface exposure of VP1 N-terminus, specifically its phospholipase A2-like region. The additional N-terminal region of isoform Minor capsid protein VP1, called VP1u, may serve as a lipolytic enzyme to breach the endosomal membrane during entry into host cell and might contribute to virus transport to the nucleus.</text>
</comment>
<feature type="domain" description="Phospholipase A2-like" evidence="19">
    <location>
        <begin position="9"/>
        <end position="88"/>
    </location>
</feature>
<dbReference type="GO" id="GO:0039615">
    <property type="term" value="C:T=1 icosahedral viral capsid"/>
    <property type="evidence" value="ECO:0007669"/>
    <property type="project" value="UniProtKB-KW"/>
</dbReference>
<proteinExistence type="inferred from homology"/>
<evidence type="ECO:0000256" key="6">
    <source>
        <dbReference type="ARBA" id="ARBA00013278"/>
    </source>
</evidence>
<evidence type="ECO:0000259" key="18">
    <source>
        <dbReference type="Pfam" id="PF00740"/>
    </source>
</evidence>
<evidence type="ECO:0000256" key="10">
    <source>
        <dbReference type="ARBA" id="ARBA00022562"/>
    </source>
</evidence>
<keyword evidence="9" id="KW-0167">Capsid protein</keyword>
<evidence type="ECO:0000256" key="16">
    <source>
        <dbReference type="ARBA" id="ARBA00045359"/>
    </source>
</evidence>
<dbReference type="GO" id="GO:0004623">
    <property type="term" value="F:phospholipase A2 activity"/>
    <property type="evidence" value="ECO:0007669"/>
    <property type="project" value="UniProtKB-EC"/>
</dbReference>
<evidence type="ECO:0000256" key="15">
    <source>
        <dbReference type="ARBA" id="ARBA00023200"/>
    </source>
</evidence>
<keyword evidence="11" id="KW-0378">Hydrolase</keyword>
<evidence type="ECO:0000256" key="9">
    <source>
        <dbReference type="ARBA" id="ARBA00022561"/>
    </source>
</evidence>
<keyword evidence="14" id="KW-0443">Lipid metabolism</keyword>
<dbReference type="Pfam" id="PF00740">
    <property type="entry name" value="VP1_2"/>
    <property type="match status" value="1"/>
</dbReference>
<dbReference type="GeneID" id="26828035"/>
<evidence type="ECO:0000256" key="5">
    <source>
        <dbReference type="ARBA" id="ARBA00005398"/>
    </source>
</evidence>
<feature type="region of interest" description="Disordered" evidence="17">
    <location>
        <begin position="132"/>
        <end position="167"/>
    </location>
</feature>
<dbReference type="Pfam" id="PF08398">
    <property type="entry name" value="Phospholip_A2_4"/>
    <property type="match status" value="1"/>
</dbReference>
<evidence type="ECO:0000256" key="2">
    <source>
        <dbReference type="ARBA" id="ARBA00004147"/>
    </source>
</evidence>
<comment type="similarity">
    <text evidence="5">Belongs to the parvoviridae capsid protein family.</text>
</comment>
<keyword evidence="10" id="KW-1048">Host nucleus</keyword>
<organism evidence="20 24">
    <name type="scientific">Rat bocavirus</name>
    <dbReference type="NCBI Taxonomy" id="1788315"/>
    <lineage>
        <taxon>Viruses</taxon>
        <taxon>Monodnaviria</taxon>
        <taxon>Shotokuvirae</taxon>
        <taxon>Cossaviricota</taxon>
        <taxon>Quintoviricetes</taxon>
        <taxon>Piccovirales</taxon>
        <taxon>Parvoviridae</taxon>
        <taxon>Parvovirinae</taxon>
        <taxon>Bocaparvovirus</taxon>
        <taxon>Bocaparvovirus rodent1</taxon>
    </lineage>
</organism>
<evidence type="ECO:0000256" key="14">
    <source>
        <dbReference type="ARBA" id="ARBA00023098"/>
    </source>
</evidence>
<evidence type="ECO:0000256" key="7">
    <source>
        <dbReference type="ARBA" id="ARBA00022267"/>
    </source>
</evidence>
<comment type="subcellular location">
    <subcellularLocation>
        <location evidence="3">Host cytoplasm</location>
    </subcellularLocation>
    <subcellularLocation>
        <location evidence="2">Host nucleus</location>
    </subcellularLocation>
    <subcellularLocation>
        <location evidence="4">Virion</location>
    </subcellularLocation>
</comment>
<dbReference type="Gene3D" id="2.170.30.10">
    <property type="entry name" value="Parvovirus coat protein VP1/VP2"/>
    <property type="match status" value="1"/>
</dbReference>
<dbReference type="RefSeq" id="YP_009227293.1">
    <property type="nucleotide sequence ID" value="NC_029133.1"/>
</dbReference>
<accession>A0A0Y0B7Q6</accession>
<gene>
    <name evidence="20" type="primary">VP1</name>
</gene>
<keyword evidence="8" id="KW-1140">T=1 icosahedral capsid protein</keyword>
<evidence type="ECO:0000313" key="23">
    <source>
        <dbReference type="EMBL" id="AXN94217.1"/>
    </source>
</evidence>
<dbReference type="InterPro" id="IPR036952">
    <property type="entry name" value="VP1/VP2"/>
</dbReference>
<dbReference type="InterPro" id="IPR001403">
    <property type="entry name" value="Parvovirus_coat"/>
</dbReference>
<dbReference type="Proteomes" id="UP000135809">
    <property type="component" value="Genome"/>
</dbReference>
<sequence length="702" mass="78568">MAPVNRKPKGWVLPGFKYLGPFNPIRSGKAKNRVDQAALRHDYAYDRYINNKVNPYFKFNKADQTFLNDLESDSSVAGYLAKGAFKLKKYLAPDLKEPELGPGKGKTPARKTAAAQKRHLYFARLAGGKKAKTSQMADGGESSNANAGEGTSGGGGSGPLALTGGSRAGGTIGGGGAGSVGFSTGGWTAGTYFSDNKVVTNQTRQFLTPIYNGHTYKALQADDLTNENDKSKWNGITTPWGYFNFNCYASHFSPQDWQRMCNEYKRWRPKRLRVQIYNLQLKTIQSNGADTQYNNDLTAAVHILVDGSHQFPWAQHPWDDTCAPELPYVIYKTPQYAYFQNLAGLANNVGTNSANKFLKMNTPLYVLETMSHEVLRTGEDTSFEFEMSSGWVDNQTNFCPPQLDFNPLHDTRRVAPRATNNTTQYAPYPKFKKPSNWVPGPGMAYPGRGEADGKRPAPMTVTLRPNTFIDAGNNTTDRFQQASYQEWKPTDDTIIGQSINVGPINCAATDPDAVTTAADAEDDVANPNTDKVSSHRYSIDMTRWNAIQINVRRNNGTPETTQIYRHYLYPMQAWNSNQIDRYTPIWDKVPNTEWHTMLASSDGTLPMTHPPGTIFIKCSKIPVPSENNADSYLNIYCTGQVSYEIEWECERYNTKNWRPELRVDPKNWTDPNNYNLNTQGGYIVNEELYETMPTKIGINRVN</sequence>
<evidence type="ECO:0000313" key="25">
    <source>
        <dbReference type="Proteomes" id="UP000135809"/>
    </source>
</evidence>
<evidence type="ECO:0000259" key="19">
    <source>
        <dbReference type="Pfam" id="PF08398"/>
    </source>
</evidence>
<evidence type="ECO:0000256" key="1">
    <source>
        <dbReference type="ARBA" id="ARBA00001604"/>
    </source>
</evidence>
<evidence type="ECO:0000313" key="22">
    <source>
        <dbReference type="EMBL" id="AXN94193.1"/>
    </source>
</evidence>
<dbReference type="GO" id="GO:0030430">
    <property type="term" value="C:host cell cytoplasm"/>
    <property type="evidence" value="ECO:0007669"/>
    <property type="project" value="UniProtKB-SubCell"/>
</dbReference>
<dbReference type="GO" id="GO:0005198">
    <property type="term" value="F:structural molecule activity"/>
    <property type="evidence" value="ECO:0007669"/>
    <property type="project" value="InterPro"/>
</dbReference>
<dbReference type="EMBL" id="KT454512">
    <property type="protein sequence ID" value="AMB21262.1"/>
    <property type="molecule type" value="Genomic_DNA"/>
</dbReference>
<evidence type="ECO:0000256" key="11">
    <source>
        <dbReference type="ARBA" id="ARBA00022801"/>
    </source>
</evidence>
<evidence type="ECO:0000256" key="12">
    <source>
        <dbReference type="ARBA" id="ARBA00022844"/>
    </source>
</evidence>
<evidence type="ECO:0000313" key="20">
    <source>
        <dbReference type="EMBL" id="AMB21262.1"/>
    </source>
</evidence>
<keyword evidence="12" id="KW-0946">Virion</keyword>
<dbReference type="Proteomes" id="UP000096241">
    <property type="component" value="Segment"/>
</dbReference>
<reference evidence="22" key="2">
    <citation type="submission" date="2018-02" db="EMBL/GenBank/DDBJ databases">
        <title>Detection and phylogenetic analysis of rat bocaparvovirus carried by domestic rodents and shrews in China.</title>
        <authorList>
            <person name="Xiong Y."/>
            <person name="Chen Q."/>
        </authorList>
    </citation>
    <scope>NUCLEOTIDE SEQUENCE</scope>
    <source>
        <strain evidence="22">GZ.FA.484</strain>
        <strain evidence="23">XM.FA.63</strain>
    </source>
</reference>
<comment type="catalytic activity">
    <reaction evidence="1">
        <text>a 1,2-diacyl-sn-glycero-3-phosphocholine + H2O = a 1-acyl-sn-glycero-3-phosphocholine + a fatty acid + H(+)</text>
        <dbReference type="Rhea" id="RHEA:15801"/>
        <dbReference type="ChEBI" id="CHEBI:15377"/>
        <dbReference type="ChEBI" id="CHEBI:15378"/>
        <dbReference type="ChEBI" id="CHEBI:28868"/>
        <dbReference type="ChEBI" id="CHEBI:57643"/>
        <dbReference type="ChEBI" id="CHEBI:58168"/>
        <dbReference type="EC" id="3.1.1.4"/>
    </reaction>
</comment>
<feature type="domain" description="Coat protein VP1/VP2 Parvovirus" evidence="18">
    <location>
        <begin position="173"/>
        <end position="667"/>
    </location>
</feature>
<evidence type="ECO:0000313" key="24">
    <source>
        <dbReference type="Proteomes" id="UP000096241"/>
    </source>
</evidence>
<evidence type="ECO:0000313" key="21">
    <source>
        <dbReference type="EMBL" id="AMB21267.1"/>
    </source>
</evidence>
<dbReference type="SUPFAM" id="SSF88645">
    <property type="entry name" value="ssDNA viruses"/>
    <property type="match status" value="1"/>
</dbReference>
<reference evidence="24 25" key="1">
    <citation type="submission" date="2015-08" db="EMBL/GenBank/DDBJ databases">
        <title>Identification and genomic characterization of a novel rat bocavirus from Norway rats in China.</title>
        <authorList>
            <person name="Lau S.K.P."/>
            <person name="Yeung H.C."/>
            <person name="Li K.S.M."/>
            <person name="Lam C.S.F."/>
            <person name="Cai J.P."/>
            <person name="Yuen M.C."/>
            <person name="Wang M."/>
            <person name="Zheng B.J."/>
            <person name="Woo P.C.Y."/>
            <person name="Yuen K.Y."/>
        </authorList>
    </citation>
    <scope>NUCLEOTIDE SEQUENCE [LARGE SCALE GENOMIC DNA]</scope>
    <source>
        <strain evidence="21">HK1RV</strain>
        <strain evidence="20 24">HK1S</strain>
    </source>
</reference>
<evidence type="ECO:0000256" key="8">
    <source>
        <dbReference type="ARBA" id="ARBA00022431"/>
    </source>
</evidence>
<dbReference type="OrthoDB" id="1726at10239"/>
<keyword evidence="13" id="KW-0442">Lipid degradation</keyword>
<dbReference type="InterPro" id="IPR016184">
    <property type="entry name" value="Capsid/spike_ssDNA_virus"/>
</dbReference>
<dbReference type="GO" id="GO:0016042">
    <property type="term" value="P:lipid catabolic process"/>
    <property type="evidence" value="ECO:0007669"/>
    <property type="project" value="UniProtKB-KW"/>
</dbReference>
<dbReference type="EMBL" id="KT454513">
    <property type="protein sequence ID" value="AMB21267.1"/>
    <property type="molecule type" value="Genomic_DNA"/>
</dbReference>
<evidence type="ECO:0000256" key="17">
    <source>
        <dbReference type="SAM" id="MobiDB-lite"/>
    </source>
</evidence>
<keyword evidence="24" id="KW-1185">Reference proteome</keyword>